<comment type="caution">
    <text evidence="9">The sequence shown here is derived from an EMBL/GenBank/DDBJ whole genome shotgun (WGS) entry which is preliminary data.</text>
</comment>
<evidence type="ECO:0000313" key="9">
    <source>
        <dbReference type="EMBL" id="OHS93753.1"/>
    </source>
</evidence>
<feature type="domain" description="USP" evidence="8">
    <location>
        <begin position="1"/>
        <end position="395"/>
    </location>
</feature>
<protein>
    <recommendedName>
        <fullName evidence="3">ubiquitinyl hydrolase 1</fullName>
        <ecNumber evidence="3">3.4.19.12</ecNumber>
    </recommendedName>
</protein>
<dbReference type="EC" id="3.4.19.12" evidence="3"/>
<dbReference type="RefSeq" id="XP_068346890.1">
    <property type="nucleotide sequence ID" value="XM_068496090.1"/>
</dbReference>
<dbReference type="GO" id="GO:0016579">
    <property type="term" value="P:protein deubiquitination"/>
    <property type="evidence" value="ECO:0007669"/>
    <property type="project" value="InterPro"/>
</dbReference>
<comment type="catalytic activity">
    <reaction evidence="1">
        <text>Thiol-dependent hydrolysis of ester, thioester, amide, peptide and isopeptide bonds formed by the C-terminal Gly of ubiquitin (a 76-residue protein attached to proteins as an intracellular targeting signal).</text>
        <dbReference type="EC" id="3.4.19.12"/>
    </reaction>
</comment>
<dbReference type="GeneID" id="94830794"/>
<dbReference type="InterPro" id="IPR038765">
    <property type="entry name" value="Papain-like_cys_pep_sf"/>
</dbReference>
<evidence type="ECO:0000256" key="6">
    <source>
        <dbReference type="ARBA" id="ARBA00022801"/>
    </source>
</evidence>
<name>A0A1J4J4X6_9EUKA</name>
<accession>A0A1J4J4X6</accession>
<evidence type="ECO:0000313" key="10">
    <source>
        <dbReference type="Proteomes" id="UP000179807"/>
    </source>
</evidence>
<dbReference type="PANTHER" id="PTHR21646:SF24">
    <property type="entry name" value="UBIQUITIN CARBOXYL-TERMINAL HYDROLASE"/>
    <property type="match status" value="1"/>
</dbReference>
<dbReference type="GO" id="GO:0004843">
    <property type="term" value="F:cysteine-type deubiquitinase activity"/>
    <property type="evidence" value="ECO:0007669"/>
    <property type="project" value="UniProtKB-EC"/>
</dbReference>
<keyword evidence="7" id="KW-0788">Thiol protease</keyword>
<dbReference type="InterPro" id="IPR018200">
    <property type="entry name" value="USP_CS"/>
</dbReference>
<dbReference type="InterPro" id="IPR001394">
    <property type="entry name" value="Peptidase_C19_UCH"/>
</dbReference>
<keyword evidence="6" id="KW-0378">Hydrolase</keyword>
<dbReference type="InterPro" id="IPR050185">
    <property type="entry name" value="Ub_carboxyl-term_hydrolase"/>
</dbReference>
<dbReference type="InterPro" id="IPR028889">
    <property type="entry name" value="USP"/>
</dbReference>
<evidence type="ECO:0000256" key="4">
    <source>
        <dbReference type="ARBA" id="ARBA00022670"/>
    </source>
</evidence>
<gene>
    <name evidence="9" type="ORF">TRFO_11530</name>
</gene>
<evidence type="ECO:0000256" key="1">
    <source>
        <dbReference type="ARBA" id="ARBA00000707"/>
    </source>
</evidence>
<reference evidence="9" key="1">
    <citation type="submission" date="2016-10" db="EMBL/GenBank/DDBJ databases">
        <authorList>
            <person name="Benchimol M."/>
            <person name="Almeida L.G."/>
            <person name="Vasconcelos A.T."/>
            <person name="Perreira-Neves A."/>
            <person name="Rosa I.A."/>
            <person name="Tasca T."/>
            <person name="Bogo M.R."/>
            <person name="de Souza W."/>
        </authorList>
    </citation>
    <scope>NUCLEOTIDE SEQUENCE [LARGE SCALE GENOMIC DNA]</scope>
    <source>
        <strain evidence="9">K</strain>
    </source>
</reference>
<dbReference type="CDD" id="cd02674">
    <property type="entry name" value="Peptidase_C19R"/>
    <property type="match status" value="1"/>
</dbReference>
<dbReference type="GO" id="GO:0006508">
    <property type="term" value="P:proteolysis"/>
    <property type="evidence" value="ECO:0007669"/>
    <property type="project" value="UniProtKB-KW"/>
</dbReference>
<keyword evidence="5" id="KW-0833">Ubl conjugation pathway</keyword>
<keyword evidence="4" id="KW-0645">Protease</keyword>
<dbReference type="Pfam" id="PF00443">
    <property type="entry name" value="UCH"/>
    <property type="match status" value="1"/>
</dbReference>
<dbReference type="VEuPathDB" id="TrichDB:TRFO_11530"/>
<dbReference type="PROSITE" id="PS50235">
    <property type="entry name" value="USP_3"/>
    <property type="match status" value="1"/>
</dbReference>
<evidence type="ECO:0000256" key="2">
    <source>
        <dbReference type="ARBA" id="ARBA00009085"/>
    </source>
</evidence>
<dbReference type="PROSITE" id="PS00973">
    <property type="entry name" value="USP_2"/>
    <property type="match status" value="1"/>
</dbReference>
<evidence type="ECO:0000259" key="8">
    <source>
        <dbReference type="PROSITE" id="PS50235"/>
    </source>
</evidence>
<dbReference type="SUPFAM" id="SSF54001">
    <property type="entry name" value="Cysteine proteinases"/>
    <property type="match status" value="1"/>
</dbReference>
<keyword evidence="10" id="KW-1185">Reference proteome</keyword>
<organism evidence="9 10">
    <name type="scientific">Tritrichomonas foetus</name>
    <dbReference type="NCBI Taxonomy" id="1144522"/>
    <lineage>
        <taxon>Eukaryota</taxon>
        <taxon>Metamonada</taxon>
        <taxon>Parabasalia</taxon>
        <taxon>Tritrichomonadida</taxon>
        <taxon>Tritrichomonadidae</taxon>
        <taxon>Tritrichomonas</taxon>
    </lineage>
</organism>
<evidence type="ECO:0000256" key="7">
    <source>
        <dbReference type="ARBA" id="ARBA00022807"/>
    </source>
</evidence>
<dbReference type="AlphaFoldDB" id="A0A1J4J4X6"/>
<sequence length="397" mass="44580">MLFQCIIRLPPLYQFVMSPGFSATINKNNPHGSGGVIAREFATLIEMMCAASNSARDPRQLRKVVASKYKEFADNKQHDAQEMIGAILDGLHEDLNRYHYDSDNFSPSTDNNPTMATISNSNCDNMLNNSMNPNINNNMNNDLNNGLNSCVINGVNKCSNSTNSVMFGNMENMNKINENENQTMIRSRFSLTPRSRMYKSMNPTAPSSIIEELFFGHLETKTICPNCEEVETINDPFLFLSLPIPQNVVGEVPLESCVKKFICSGQLDENNKWRCPKCNINVCANQNMEIKFVSRILIIHLKRFVVLNGFSSKNDTKVVYPAKINISQIAPKCTGTYKLVSVVFHSGSLSQGHYTSAAVDPSTGKWYSFNDSYSKLASPNVIFSPRAYILFYMRVEK</sequence>
<dbReference type="PANTHER" id="PTHR21646">
    <property type="entry name" value="UBIQUITIN CARBOXYL-TERMINAL HYDROLASE"/>
    <property type="match status" value="1"/>
</dbReference>
<evidence type="ECO:0000256" key="5">
    <source>
        <dbReference type="ARBA" id="ARBA00022786"/>
    </source>
</evidence>
<proteinExistence type="inferred from homology"/>
<comment type="similarity">
    <text evidence="2">Belongs to the peptidase C19 family.</text>
</comment>
<dbReference type="Proteomes" id="UP000179807">
    <property type="component" value="Unassembled WGS sequence"/>
</dbReference>
<dbReference type="EMBL" id="MLAK01001371">
    <property type="protein sequence ID" value="OHS93753.1"/>
    <property type="molecule type" value="Genomic_DNA"/>
</dbReference>
<dbReference type="Gene3D" id="3.90.70.10">
    <property type="entry name" value="Cysteine proteinases"/>
    <property type="match status" value="1"/>
</dbReference>
<evidence type="ECO:0000256" key="3">
    <source>
        <dbReference type="ARBA" id="ARBA00012759"/>
    </source>
</evidence>
<dbReference type="OrthoDB" id="265776at2759"/>